<comment type="function">
    <text evidence="1">Specific inhibition of calpain (calcium-dependent cysteine protease). Plays a key role in postmortem tenderization of meat and have been proposed to be involved in muscle protein degradation in living tissue.</text>
</comment>
<evidence type="ECO:0000256" key="6">
    <source>
        <dbReference type="ARBA" id="ARBA00022690"/>
    </source>
</evidence>
<keyword evidence="8" id="KW-0677">Repeat</keyword>
<evidence type="ECO:0000256" key="2">
    <source>
        <dbReference type="ARBA" id="ARBA00009487"/>
    </source>
</evidence>
<evidence type="ECO:0000256" key="3">
    <source>
        <dbReference type="ARBA" id="ARBA00017619"/>
    </source>
</evidence>
<dbReference type="InterPro" id="IPR026998">
    <property type="entry name" value="Calpastatin"/>
</dbReference>
<evidence type="ECO:0000256" key="11">
    <source>
        <dbReference type="ARBA" id="ARBA00033013"/>
    </source>
</evidence>
<dbReference type="InterPro" id="IPR001259">
    <property type="entry name" value="Prot_inh_calpain"/>
</dbReference>
<dbReference type="PANTHER" id="PTHR10077:SF0">
    <property type="entry name" value="CALPASTATIN"/>
    <property type="match status" value="1"/>
</dbReference>
<keyword evidence="6" id="KW-0646">Protease inhibitor</keyword>
<protein>
    <recommendedName>
        <fullName evidence="3">Calpastatin</fullName>
    </recommendedName>
    <alternativeName>
        <fullName evidence="11">Calpain inhibitor</fullName>
    </alternativeName>
</protein>
<keyword evidence="7" id="KW-0789">Thiol protease inhibitor</keyword>
<feature type="region of interest" description="Disordered" evidence="12">
    <location>
        <begin position="1"/>
        <end position="40"/>
    </location>
</feature>
<organism evidence="13 14">
    <name type="scientific">Oncorhynchus kisutch</name>
    <name type="common">Coho salmon</name>
    <name type="synonym">Salmo kisutch</name>
    <dbReference type="NCBI Taxonomy" id="8019"/>
    <lineage>
        <taxon>Eukaryota</taxon>
        <taxon>Metazoa</taxon>
        <taxon>Chordata</taxon>
        <taxon>Craniata</taxon>
        <taxon>Vertebrata</taxon>
        <taxon>Euteleostomi</taxon>
        <taxon>Actinopterygii</taxon>
        <taxon>Neopterygii</taxon>
        <taxon>Teleostei</taxon>
        <taxon>Protacanthopterygii</taxon>
        <taxon>Salmoniformes</taxon>
        <taxon>Salmonidae</taxon>
        <taxon>Salmoninae</taxon>
        <taxon>Oncorhynchus</taxon>
    </lineage>
</organism>
<evidence type="ECO:0000256" key="4">
    <source>
        <dbReference type="ARBA" id="ARBA00022499"/>
    </source>
</evidence>
<evidence type="ECO:0000313" key="13">
    <source>
        <dbReference type="Ensembl" id="ENSOKIP00005058799.1"/>
    </source>
</evidence>
<keyword evidence="4" id="KW-1017">Isopeptide bond</keyword>
<dbReference type="GO" id="GO:0005737">
    <property type="term" value="C:cytoplasm"/>
    <property type="evidence" value="ECO:0007669"/>
    <property type="project" value="TreeGrafter"/>
</dbReference>
<reference evidence="13" key="2">
    <citation type="submission" date="2025-09" db="UniProtKB">
        <authorList>
            <consortium name="Ensembl"/>
        </authorList>
    </citation>
    <scope>IDENTIFICATION</scope>
</reference>
<evidence type="ECO:0000256" key="5">
    <source>
        <dbReference type="ARBA" id="ARBA00022553"/>
    </source>
</evidence>
<comment type="similarity">
    <text evidence="2">Belongs to the protease inhibitor I27 (calpastatin) family.</text>
</comment>
<evidence type="ECO:0000256" key="10">
    <source>
        <dbReference type="ARBA" id="ARBA00022990"/>
    </source>
</evidence>
<dbReference type="GO" id="GO:0010859">
    <property type="term" value="F:calcium-dependent cysteine-type endopeptidase inhibitor activity"/>
    <property type="evidence" value="ECO:0007669"/>
    <property type="project" value="TreeGrafter"/>
</dbReference>
<dbReference type="Pfam" id="PF00748">
    <property type="entry name" value="Calpain_inhib"/>
    <property type="match status" value="1"/>
</dbReference>
<dbReference type="Proteomes" id="UP000694557">
    <property type="component" value="Unassembled WGS sequence"/>
</dbReference>
<evidence type="ECO:0000313" key="14">
    <source>
        <dbReference type="Proteomes" id="UP000694557"/>
    </source>
</evidence>
<evidence type="ECO:0000256" key="7">
    <source>
        <dbReference type="ARBA" id="ARBA00022704"/>
    </source>
</evidence>
<evidence type="ECO:0000256" key="12">
    <source>
        <dbReference type="SAM" id="MobiDB-lite"/>
    </source>
</evidence>
<keyword evidence="14" id="KW-1185">Reference proteome</keyword>
<keyword evidence="10" id="KW-0007">Acetylation</keyword>
<dbReference type="AlphaFoldDB" id="A0A8C7HK04"/>
<name>A0A8C7HK04_ONCKI</name>
<proteinExistence type="inferred from homology"/>
<sequence>VKRSGHILDDSTFASPKPIGKDLPPPKPEPSIDYGEAPDILSGDFMSPSVAPAVLCPNAAPTQASDDFALDALAGDFVAPAVAPAVKSAVDRQVLRHTSCDIIVEKKIMEEKLTKVGERDDSLPAEFRHTEEDQKSCKPDVQYISDRLPLSLQPSMDDSEALDLLSRDLSSSTGPAAASVAVTTEQRQPRLEVLTYSLSSDNPWYAFAVKRF</sequence>
<reference evidence="13" key="1">
    <citation type="submission" date="2025-08" db="UniProtKB">
        <authorList>
            <consortium name="Ensembl"/>
        </authorList>
    </citation>
    <scope>IDENTIFICATION</scope>
</reference>
<dbReference type="Ensembl" id="ENSOKIT00005062494.1">
    <property type="protein sequence ID" value="ENSOKIP00005058799.1"/>
    <property type="gene ID" value="ENSOKIG00005025157.1"/>
</dbReference>
<accession>A0A8C7HK04</accession>
<evidence type="ECO:0000256" key="1">
    <source>
        <dbReference type="ARBA" id="ARBA00002637"/>
    </source>
</evidence>
<keyword evidence="9" id="KW-0832">Ubl conjugation</keyword>
<evidence type="ECO:0000256" key="9">
    <source>
        <dbReference type="ARBA" id="ARBA00022843"/>
    </source>
</evidence>
<dbReference type="PANTHER" id="PTHR10077">
    <property type="entry name" value="CALPASTATIN"/>
    <property type="match status" value="1"/>
</dbReference>
<dbReference type="GeneTree" id="ENSGT01030000237571"/>
<evidence type="ECO:0000256" key="8">
    <source>
        <dbReference type="ARBA" id="ARBA00022737"/>
    </source>
</evidence>
<keyword evidence="5" id="KW-0597">Phosphoprotein</keyword>